<reference evidence="1" key="1">
    <citation type="submission" date="2014-09" db="EMBL/GenBank/DDBJ databases">
        <authorList>
            <person name="Magalhaes I.L.F."/>
            <person name="Oliveira U."/>
            <person name="Santos F.R."/>
            <person name="Vidigal T.H.D.A."/>
            <person name="Brescovit A.D."/>
            <person name="Santos A.J."/>
        </authorList>
    </citation>
    <scope>NUCLEOTIDE SEQUENCE</scope>
    <source>
        <tissue evidence="1">Shoot tissue taken approximately 20 cm above the soil surface</tissue>
    </source>
</reference>
<sequence length="43" mass="4685">METYQNLVMPTKISHSLVQSQVLTCPQKFSAAHPQLAACLGVL</sequence>
<proteinExistence type="predicted"/>
<name>A0A0A8Y911_ARUDO</name>
<accession>A0A0A8Y911</accession>
<evidence type="ECO:0000313" key="1">
    <source>
        <dbReference type="EMBL" id="JAD21758.1"/>
    </source>
</evidence>
<organism evidence="1">
    <name type="scientific">Arundo donax</name>
    <name type="common">Giant reed</name>
    <name type="synonym">Donax arundinaceus</name>
    <dbReference type="NCBI Taxonomy" id="35708"/>
    <lineage>
        <taxon>Eukaryota</taxon>
        <taxon>Viridiplantae</taxon>
        <taxon>Streptophyta</taxon>
        <taxon>Embryophyta</taxon>
        <taxon>Tracheophyta</taxon>
        <taxon>Spermatophyta</taxon>
        <taxon>Magnoliopsida</taxon>
        <taxon>Liliopsida</taxon>
        <taxon>Poales</taxon>
        <taxon>Poaceae</taxon>
        <taxon>PACMAD clade</taxon>
        <taxon>Arundinoideae</taxon>
        <taxon>Arundineae</taxon>
        <taxon>Arundo</taxon>
    </lineage>
</organism>
<protein>
    <submittedName>
        <fullName evidence="1">Uncharacterized protein</fullName>
    </submittedName>
</protein>
<reference evidence="1" key="2">
    <citation type="journal article" date="2015" name="Data Brief">
        <title>Shoot transcriptome of the giant reed, Arundo donax.</title>
        <authorList>
            <person name="Barrero R.A."/>
            <person name="Guerrero F.D."/>
            <person name="Moolhuijzen P."/>
            <person name="Goolsby J.A."/>
            <person name="Tidwell J."/>
            <person name="Bellgard S.E."/>
            <person name="Bellgard M.I."/>
        </authorList>
    </citation>
    <scope>NUCLEOTIDE SEQUENCE</scope>
    <source>
        <tissue evidence="1">Shoot tissue taken approximately 20 cm above the soil surface</tissue>
    </source>
</reference>
<dbReference type="EMBL" id="GBRH01276137">
    <property type="protein sequence ID" value="JAD21758.1"/>
    <property type="molecule type" value="Transcribed_RNA"/>
</dbReference>
<dbReference type="AlphaFoldDB" id="A0A0A8Y911"/>